<dbReference type="Proteomes" id="UP000392064">
    <property type="component" value="Chromosome"/>
</dbReference>
<evidence type="ECO:0000313" key="1">
    <source>
        <dbReference type="EMBL" id="QGG40279.1"/>
    </source>
</evidence>
<dbReference type="AlphaFoldDB" id="A0A5Q2MEY7"/>
<dbReference type="PANTHER" id="PTHR30348:SF4">
    <property type="entry name" value="DUF72 DOMAIN-CONTAINING PROTEIN"/>
    <property type="match status" value="1"/>
</dbReference>
<dbReference type="SUPFAM" id="SSF117396">
    <property type="entry name" value="TM1631-like"/>
    <property type="match status" value="1"/>
</dbReference>
<sequence>MASRESREKGPRVPRTTAGTVRIGISGWTYPPWRGVFYPPGLRQKDELEHVAERLPSVEINGSFYSLQRPDSYRGWRERTPEGFVFSVKGGRFITHMKKLNDVEQPLANFFASGPLALGDKLGPVLWQLPPNLGFDPDRLRHFFDLLPRTTTAAARLAGQHDERVEGRSWTETDADREIRHALEVRHDSYLAPAFLELLREHSIAVVVADTAGRWPLLREVTTDFAYVRLHGDTELYASGYGPQALDEWATLMRGWADRGKDVYAYFDNDMKVRAPFDALALAERLADLLPESPPDVTWGSSSSRAASP</sequence>
<organism evidence="1 2">
    <name type="scientific">Aeromicrobium yanjiei</name>
    <dbReference type="NCBI Taxonomy" id="2662028"/>
    <lineage>
        <taxon>Bacteria</taxon>
        <taxon>Bacillati</taxon>
        <taxon>Actinomycetota</taxon>
        <taxon>Actinomycetes</taxon>
        <taxon>Propionibacteriales</taxon>
        <taxon>Nocardioidaceae</taxon>
        <taxon>Aeromicrobium</taxon>
    </lineage>
</organism>
<dbReference type="KEGG" id="aef:GEV26_02220"/>
<protein>
    <submittedName>
        <fullName evidence="1">DUF72 domain-containing protein</fullName>
    </submittedName>
</protein>
<proteinExistence type="predicted"/>
<gene>
    <name evidence="1" type="ORF">GEV26_02220</name>
</gene>
<accession>A0A5Q2MEY7</accession>
<dbReference type="EMBL" id="CP045737">
    <property type="protein sequence ID" value="QGG40279.1"/>
    <property type="molecule type" value="Genomic_DNA"/>
</dbReference>
<dbReference type="InterPro" id="IPR002763">
    <property type="entry name" value="DUF72"/>
</dbReference>
<dbReference type="Gene3D" id="3.20.20.410">
    <property type="entry name" value="Protein of unknown function UPF0759"/>
    <property type="match status" value="1"/>
</dbReference>
<dbReference type="InterPro" id="IPR036520">
    <property type="entry name" value="UPF0759_sf"/>
</dbReference>
<dbReference type="PANTHER" id="PTHR30348">
    <property type="entry name" value="UNCHARACTERIZED PROTEIN YECE"/>
    <property type="match status" value="1"/>
</dbReference>
<dbReference type="Pfam" id="PF01904">
    <property type="entry name" value="DUF72"/>
    <property type="match status" value="1"/>
</dbReference>
<reference evidence="1 2" key="1">
    <citation type="submission" date="2019-11" db="EMBL/GenBank/DDBJ databases">
        <authorList>
            <person name="Li J."/>
        </authorList>
    </citation>
    <scope>NUCLEOTIDE SEQUENCE [LARGE SCALE GENOMIC DNA]</scope>
    <source>
        <strain evidence="1 2">MF47</strain>
    </source>
</reference>
<evidence type="ECO:0000313" key="2">
    <source>
        <dbReference type="Proteomes" id="UP000392064"/>
    </source>
</evidence>
<keyword evidence="2" id="KW-1185">Reference proteome</keyword>
<name>A0A5Q2MEY7_9ACTN</name>